<dbReference type="InterPro" id="IPR051783">
    <property type="entry name" value="NAD(P)-dependent_oxidoreduct"/>
</dbReference>
<proteinExistence type="predicted"/>
<organism evidence="2 3">
    <name type="scientific">Bacillus thuringiensis serovar vazensis</name>
    <dbReference type="NCBI Taxonomy" id="180867"/>
    <lineage>
        <taxon>Bacteria</taxon>
        <taxon>Bacillati</taxon>
        <taxon>Bacillota</taxon>
        <taxon>Bacilli</taxon>
        <taxon>Bacillales</taxon>
        <taxon>Bacillaceae</taxon>
        <taxon>Bacillus</taxon>
        <taxon>Bacillus cereus group</taxon>
    </lineage>
</organism>
<evidence type="ECO:0000259" key="1">
    <source>
        <dbReference type="Pfam" id="PF01370"/>
    </source>
</evidence>
<dbReference type="InterPro" id="IPR001509">
    <property type="entry name" value="Epimerase_deHydtase"/>
</dbReference>
<dbReference type="SUPFAM" id="SSF51735">
    <property type="entry name" value="NAD(P)-binding Rossmann-fold domains"/>
    <property type="match status" value="1"/>
</dbReference>
<reference evidence="2 3" key="1">
    <citation type="submission" date="2016-10" db="EMBL/GenBank/DDBJ databases">
        <title>Comparative genomics of Bacillus thuringiensis reveals a path to pathogens against multiple invertebrate hosts.</title>
        <authorList>
            <person name="Zheng J."/>
            <person name="Gao Q."/>
            <person name="Liu H."/>
            <person name="Peng D."/>
            <person name="Ruan L."/>
            <person name="Sun M."/>
        </authorList>
    </citation>
    <scope>NUCLEOTIDE SEQUENCE [LARGE SCALE GENOMIC DNA]</scope>
    <source>
        <strain evidence="2">BGSC 4CE1</strain>
    </source>
</reference>
<dbReference type="Pfam" id="PF01370">
    <property type="entry name" value="Epimerase"/>
    <property type="match status" value="1"/>
</dbReference>
<comment type="caution">
    <text evidence="2">The sequence shown here is derived from an EMBL/GenBank/DDBJ whole genome shotgun (WGS) entry which is preliminary data.</text>
</comment>
<sequence>MEKAIVLGATGGSGQAIVSELLSREIEVIAFGRSESKLKKLMKEHDSTPLLTYQLGDIFDYRTIVEAAKDVDVIFQCANVQYHEMANKLLLLGENVMKAADILDKKIVIVDGIYVYGHQVAKGDENHPKQPHTKKGKIRVGFEQLIFDKKWKNAKALIVRLPDYYGITSQNSYLHPTLTGLAGNKTSIFIGNLKTPREYVYLPDAAKMIVEIANKDDSYGENWNIPGAGLISGKEIIKFAREITGNKKMVIPLNKNAIRISGLFNPVMKEVVEIMYLTEEGFTLSGEKYENRIGKIVATPYKEGLKETLSFLMKKSKKD</sequence>
<dbReference type="PANTHER" id="PTHR48079">
    <property type="entry name" value="PROTEIN YEEZ"/>
    <property type="match status" value="1"/>
</dbReference>
<gene>
    <name evidence="2" type="ORF">BK749_03460</name>
</gene>
<dbReference type="PANTHER" id="PTHR48079:SF6">
    <property type="entry name" value="NAD(P)-BINDING DOMAIN-CONTAINING PROTEIN-RELATED"/>
    <property type="match status" value="1"/>
</dbReference>
<name>A0A243D197_BACTU</name>
<dbReference type="Gene3D" id="3.40.50.720">
    <property type="entry name" value="NAD(P)-binding Rossmann-like Domain"/>
    <property type="match status" value="1"/>
</dbReference>
<dbReference type="EMBL" id="NFDQ01000017">
    <property type="protein sequence ID" value="OTY79391.1"/>
    <property type="molecule type" value="Genomic_DNA"/>
</dbReference>
<protein>
    <submittedName>
        <fullName evidence="2">Epimerase</fullName>
    </submittedName>
</protein>
<evidence type="ECO:0000313" key="2">
    <source>
        <dbReference type="EMBL" id="OTY79391.1"/>
    </source>
</evidence>
<dbReference type="Proteomes" id="UP000194911">
    <property type="component" value="Unassembled WGS sequence"/>
</dbReference>
<dbReference type="GO" id="GO:0005737">
    <property type="term" value="C:cytoplasm"/>
    <property type="evidence" value="ECO:0007669"/>
    <property type="project" value="TreeGrafter"/>
</dbReference>
<dbReference type="RefSeq" id="WP_000409415.1">
    <property type="nucleotide sequence ID" value="NZ_NFDQ01000017.1"/>
</dbReference>
<dbReference type="AlphaFoldDB" id="A0A243D197"/>
<feature type="domain" description="NAD-dependent epimerase/dehydratase" evidence="1">
    <location>
        <begin position="5"/>
        <end position="225"/>
    </location>
</feature>
<accession>A0A243D197</accession>
<dbReference type="GO" id="GO:0004029">
    <property type="term" value="F:aldehyde dehydrogenase (NAD+) activity"/>
    <property type="evidence" value="ECO:0007669"/>
    <property type="project" value="TreeGrafter"/>
</dbReference>
<dbReference type="InterPro" id="IPR036291">
    <property type="entry name" value="NAD(P)-bd_dom_sf"/>
</dbReference>
<evidence type="ECO:0000313" key="3">
    <source>
        <dbReference type="Proteomes" id="UP000194911"/>
    </source>
</evidence>